<dbReference type="OrthoDB" id="10252009at2759"/>
<dbReference type="GO" id="GO:0005829">
    <property type="term" value="C:cytosol"/>
    <property type="evidence" value="ECO:0007669"/>
    <property type="project" value="TreeGrafter"/>
</dbReference>
<dbReference type="Gene3D" id="3.90.190.10">
    <property type="entry name" value="Protein tyrosine phosphatase superfamily"/>
    <property type="match status" value="1"/>
</dbReference>
<dbReference type="GO" id="GO:0007165">
    <property type="term" value="P:signal transduction"/>
    <property type="evidence" value="ECO:0007669"/>
    <property type="project" value="TreeGrafter"/>
</dbReference>
<dbReference type="GO" id="GO:0004722">
    <property type="term" value="F:protein serine/threonine phosphatase activity"/>
    <property type="evidence" value="ECO:0007669"/>
    <property type="project" value="UniProtKB-EC"/>
</dbReference>
<dbReference type="InterPro" id="IPR000387">
    <property type="entry name" value="Tyr_Pase_dom"/>
</dbReference>
<feature type="region of interest" description="Disordered" evidence="6">
    <location>
        <begin position="42"/>
        <end position="83"/>
    </location>
</feature>
<dbReference type="PANTHER" id="PTHR45948:SF2">
    <property type="entry name" value="DUAL SPECIFICITY PROTEIN PHOSPHATASE"/>
    <property type="match status" value="1"/>
</dbReference>
<organism evidence="9 10">
    <name type="scientific">Strigomonas culicis</name>
    <dbReference type="NCBI Taxonomy" id="28005"/>
    <lineage>
        <taxon>Eukaryota</taxon>
        <taxon>Discoba</taxon>
        <taxon>Euglenozoa</taxon>
        <taxon>Kinetoplastea</taxon>
        <taxon>Metakinetoplastina</taxon>
        <taxon>Trypanosomatida</taxon>
        <taxon>Trypanosomatidae</taxon>
        <taxon>Strigomonadinae</taxon>
        <taxon>Strigomonas</taxon>
    </lineage>
</organism>
<feature type="domain" description="Tyrosine specific protein phosphatases" evidence="8">
    <location>
        <begin position="227"/>
        <end position="286"/>
    </location>
</feature>
<evidence type="ECO:0000313" key="10">
    <source>
        <dbReference type="Proteomes" id="UP000015354"/>
    </source>
</evidence>
<comment type="caution">
    <text evidence="9">The sequence shown here is derived from an EMBL/GenBank/DDBJ whole genome shotgun (WGS) entry which is preliminary data.</text>
</comment>
<gene>
    <name evidence="9" type="ORF">STCU_07113</name>
</gene>
<evidence type="ECO:0000256" key="1">
    <source>
        <dbReference type="ARBA" id="ARBA00008601"/>
    </source>
</evidence>
<sequence length="345" mass="36407">MGKPTGSPQLPDNELILFFSVLRFMSQHNASAAVAVATPAVGSVPTSATPSCEYGGSSVEGRRSSGSSLPPSSTESRASKGVSSLRNNRFAVPECIAGPLEAFRMAATNLPVDAAAVAATRERLLEALLASYGPHAAALSELFARAAAGALRQQEAVSLSGSGMQSMQEVLPGLYCGSYHPAAQREQLDGARITHILCCIGTAPRFPGDYMYLTIPADDRPEYNIRQHFDRTFDFIESATLRGGTGVLVHCGAGISRAPIIVAAYLVRKLRMPPGQAVAFVQRRRPFASPNAGFVRQLREYAESLGVVPQGGVCLCDATAAHDSRHAASVALQARHTDEGGSLLK</sequence>
<dbReference type="SUPFAM" id="SSF52799">
    <property type="entry name" value="(Phosphotyrosine protein) phosphatases II"/>
    <property type="match status" value="1"/>
</dbReference>
<keyword evidence="3" id="KW-0904">Protein phosphatase</keyword>
<evidence type="ECO:0000256" key="2">
    <source>
        <dbReference type="ARBA" id="ARBA00022801"/>
    </source>
</evidence>
<dbReference type="InterPro" id="IPR020422">
    <property type="entry name" value="TYR_PHOSPHATASE_DUAL_dom"/>
</dbReference>
<comment type="catalytic activity">
    <reaction evidence="4">
        <text>O-phospho-L-seryl-[protein] + H2O = L-seryl-[protein] + phosphate</text>
        <dbReference type="Rhea" id="RHEA:20629"/>
        <dbReference type="Rhea" id="RHEA-COMP:9863"/>
        <dbReference type="Rhea" id="RHEA-COMP:11604"/>
        <dbReference type="ChEBI" id="CHEBI:15377"/>
        <dbReference type="ChEBI" id="CHEBI:29999"/>
        <dbReference type="ChEBI" id="CHEBI:43474"/>
        <dbReference type="ChEBI" id="CHEBI:83421"/>
        <dbReference type="EC" id="3.1.3.16"/>
    </reaction>
</comment>
<evidence type="ECO:0000313" key="9">
    <source>
        <dbReference type="EMBL" id="EPY24572.1"/>
    </source>
</evidence>
<reference evidence="9 10" key="1">
    <citation type="journal article" date="2013" name="PLoS ONE">
        <title>Predicting the Proteins of Angomonas deanei, Strigomonas culicis and Their Respective Endosymbionts Reveals New Aspects of the Trypanosomatidae Family.</title>
        <authorList>
            <person name="Motta M.C."/>
            <person name="Martins A.C."/>
            <person name="de Souza S.S."/>
            <person name="Catta-Preta C.M."/>
            <person name="Silva R."/>
            <person name="Klein C.C."/>
            <person name="de Almeida L.G."/>
            <person name="de Lima Cunha O."/>
            <person name="Ciapina L.P."/>
            <person name="Brocchi M."/>
            <person name="Colabardini A.C."/>
            <person name="de Araujo Lima B."/>
            <person name="Machado C.R."/>
            <person name="de Almeida Soares C.M."/>
            <person name="Probst C.M."/>
            <person name="de Menezes C.B."/>
            <person name="Thompson C.E."/>
            <person name="Bartholomeu D.C."/>
            <person name="Gradia D.F."/>
            <person name="Pavoni D.P."/>
            <person name="Grisard E.C."/>
            <person name="Fantinatti-Garboggini F."/>
            <person name="Marchini F.K."/>
            <person name="Rodrigues-Luiz G.F."/>
            <person name="Wagner G."/>
            <person name="Goldman G.H."/>
            <person name="Fietto J.L."/>
            <person name="Elias M.C."/>
            <person name="Goldman M.H."/>
            <person name="Sagot M.F."/>
            <person name="Pereira M."/>
            <person name="Stoco P.H."/>
            <person name="de Mendonca-Neto R.P."/>
            <person name="Teixeira S.M."/>
            <person name="Maciel T.E."/>
            <person name="de Oliveira Mendes T.A."/>
            <person name="Urmenyi T.P."/>
            <person name="de Souza W."/>
            <person name="Schenkman S."/>
            <person name="de Vasconcelos A.T."/>
        </authorList>
    </citation>
    <scope>NUCLEOTIDE SEQUENCE [LARGE SCALE GENOMIC DNA]</scope>
</reference>
<dbReference type="CDD" id="cd14498">
    <property type="entry name" value="DSP"/>
    <property type="match status" value="1"/>
</dbReference>
<dbReference type="AlphaFoldDB" id="S9U1G1"/>
<proteinExistence type="inferred from homology"/>
<comment type="similarity">
    <text evidence="1">Belongs to the protein-tyrosine phosphatase family. Non-receptor class dual specificity subfamily.</text>
</comment>
<evidence type="ECO:0000256" key="4">
    <source>
        <dbReference type="ARBA" id="ARBA00047761"/>
    </source>
</evidence>
<protein>
    <submittedName>
        <fullName evidence="9">Dual specificity protein phosphatase</fullName>
    </submittedName>
</protein>
<keyword evidence="2" id="KW-0378">Hydrolase</keyword>
<keyword evidence="10" id="KW-1185">Reference proteome</keyword>
<dbReference type="InterPro" id="IPR000340">
    <property type="entry name" value="Dual-sp_phosphatase_cat-dom"/>
</dbReference>
<dbReference type="InterPro" id="IPR029021">
    <property type="entry name" value="Prot-tyrosine_phosphatase-like"/>
</dbReference>
<dbReference type="EMBL" id="ATMH01007113">
    <property type="protein sequence ID" value="EPY24572.1"/>
    <property type="molecule type" value="Genomic_DNA"/>
</dbReference>
<feature type="domain" description="Tyrosine-protein phosphatase" evidence="7">
    <location>
        <begin position="166"/>
        <end position="307"/>
    </location>
</feature>
<evidence type="ECO:0000259" key="8">
    <source>
        <dbReference type="PROSITE" id="PS50056"/>
    </source>
</evidence>
<evidence type="ECO:0000256" key="6">
    <source>
        <dbReference type="SAM" id="MobiDB-lite"/>
    </source>
</evidence>
<dbReference type="PROSITE" id="PS50056">
    <property type="entry name" value="TYR_PHOSPHATASE_2"/>
    <property type="match status" value="1"/>
</dbReference>
<name>S9U1G1_9TRYP</name>
<evidence type="ECO:0000259" key="7">
    <source>
        <dbReference type="PROSITE" id="PS50054"/>
    </source>
</evidence>
<dbReference type="Proteomes" id="UP000015354">
    <property type="component" value="Unassembled WGS sequence"/>
</dbReference>
<evidence type="ECO:0000256" key="3">
    <source>
        <dbReference type="ARBA" id="ARBA00022912"/>
    </source>
</evidence>
<dbReference type="PANTHER" id="PTHR45948">
    <property type="entry name" value="DUAL SPECIFICITY PROTEIN PHOSPHATASE DDB_G0269404-RELATED"/>
    <property type="match status" value="1"/>
</dbReference>
<evidence type="ECO:0000256" key="5">
    <source>
        <dbReference type="ARBA" id="ARBA00048336"/>
    </source>
</evidence>
<feature type="compositionally biased region" description="Low complexity" evidence="6">
    <location>
        <begin position="55"/>
        <end position="76"/>
    </location>
</feature>
<dbReference type="SMART" id="SM00195">
    <property type="entry name" value="DSPc"/>
    <property type="match status" value="1"/>
</dbReference>
<accession>S9U1G1</accession>
<dbReference type="Pfam" id="PF00782">
    <property type="entry name" value="DSPc"/>
    <property type="match status" value="1"/>
</dbReference>
<comment type="catalytic activity">
    <reaction evidence="5">
        <text>O-phospho-L-threonyl-[protein] + H2O = L-threonyl-[protein] + phosphate</text>
        <dbReference type="Rhea" id="RHEA:47004"/>
        <dbReference type="Rhea" id="RHEA-COMP:11060"/>
        <dbReference type="Rhea" id="RHEA-COMP:11605"/>
        <dbReference type="ChEBI" id="CHEBI:15377"/>
        <dbReference type="ChEBI" id="CHEBI:30013"/>
        <dbReference type="ChEBI" id="CHEBI:43474"/>
        <dbReference type="ChEBI" id="CHEBI:61977"/>
        <dbReference type="EC" id="3.1.3.16"/>
    </reaction>
</comment>
<dbReference type="PROSITE" id="PS50054">
    <property type="entry name" value="TYR_PHOSPHATASE_DUAL"/>
    <property type="match status" value="1"/>
</dbReference>
<dbReference type="GO" id="GO:0004725">
    <property type="term" value="F:protein tyrosine phosphatase activity"/>
    <property type="evidence" value="ECO:0007669"/>
    <property type="project" value="TreeGrafter"/>
</dbReference>